<evidence type="ECO:0000256" key="19">
    <source>
        <dbReference type="SAM" id="Phobius"/>
    </source>
</evidence>
<dbReference type="SUPFAM" id="SSF52540">
    <property type="entry name" value="P-loop containing nucleoside triphosphate hydrolases"/>
    <property type="match status" value="1"/>
</dbReference>
<gene>
    <name evidence="23" type="ORF">C7H79_05450</name>
</gene>
<feature type="transmembrane region" description="Helical" evidence="19">
    <location>
        <begin position="457"/>
        <end position="476"/>
    </location>
</feature>
<keyword evidence="11 19" id="KW-0472">Membrane</keyword>
<dbReference type="InterPro" id="IPR025669">
    <property type="entry name" value="AAA_dom"/>
</dbReference>
<evidence type="ECO:0000256" key="1">
    <source>
        <dbReference type="ARBA" id="ARBA00004429"/>
    </source>
</evidence>
<keyword evidence="13" id="KW-0270">Exopolysaccharide synthesis</keyword>
<dbReference type="OrthoDB" id="9808257at2"/>
<dbReference type="Gene3D" id="3.40.50.300">
    <property type="entry name" value="P-loop containing nucleotide triphosphate hydrolases"/>
    <property type="match status" value="1"/>
</dbReference>
<feature type="domain" description="Tyrosine-protein kinase G-rich" evidence="22">
    <location>
        <begin position="398"/>
        <end position="478"/>
    </location>
</feature>
<sequence length="758" mass="83796">MLNSPAEKTKDLTQYESNNEDDVIDLGDLLGILIDGKWLVMVITLAVFSMGIAKAFLDTPIYKVDAMLQVNEKSQAMMGMEPLSDIFGNKLPVMAEIELIKSRKVLGAVVKNLDLEIIARPKWFPYAGNAIARRFEQRNPDNAVSSPVFGLDQYAWGGETIKVSTLTVPDQLLDEELILLAGQHGQFQIIYEDELVLEGAVGTLESQQIEGMQQPVSIFVSHLKARPGTQFSLKRQSGNSAIRQLRDNLTVSEKGKNTGILELTLESHRADQAVRVLNEIANIYVQQNVEYKSAESQKTLEFLDKQLPILKDQMEAATRVLNEYKNKKGSINLDIETTNILTGVVEIKTQMTLLQQKREELRQKFTESHPNVIAIDKQIARLQEQLQSHSKMIKALPETQQVILGLSGDVQVSTSLYSTLLNNAQTIRVAKAGTVGDVRVIDYAVLPDKAIKPNKPLIVGVAFALGLLLGVVAVFVRKSLLRGIEDPDLIEKQLHIPVYATISHSKNQELLNKELSKSSTSIRRNRPVILSLRNKDDAAIESLRSLRTTIHFSLLEAQNNIIVITGPSPGVGKSFVATNLATVMADAGRKILLIDADMRKGAINKSLGINRENGLSEIILNTVSVQDATRKISLADIDFIPTGTIPPNPSELLLHDRFGQLLNGFAAQYDLVIIDSPPILAVTDAAIIGRMAGAAFMVIKAGLHTKRELEQSIRRFSQSGAAIKGIVFNDMPLSSSRYGYGYQYGNKYVYQYSYQKSK</sequence>
<dbReference type="InterPro" id="IPR050445">
    <property type="entry name" value="Bact_polysacc_biosynth/exp"/>
</dbReference>
<evidence type="ECO:0000256" key="7">
    <source>
        <dbReference type="ARBA" id="ARBA00022741"/>
    </source>
</evidence>
<evidence type="ECO:0000256" key="13">
    <source>
        <dbReference type="ARBA" id="ARBA00023169"/>
    </source>
</evidence>
<dbReference type="GO" id="GO:0005524">
    <property type="term" value="F:ATP binding"/>
    <property type="evidence" value="ECO:0007669"/>
    <property type="project" value="UniProtKB-KW"/>
</dbReference>
<dbReference type="GO" id="GO:0000271">
    <property type="term" value="P:polysaccharide biosynthetic process"/>
    <property type="evidence" value="ECO:0007669"/>
    <property type="project" value="UniProtKB-KW"/>
</dbReference>
<accession>A0A2P7NWY2</accession>
<evidence type="ECO:0000313" key="24">
    <source>
        <dbReference type="Proteomes" id="UP000241912"/>
    </source>
</evidence>
<comment type="catalytic activity">
    <reaction evidence="14">
        <text>L-tyrosyl-[protein] + ATP = O-phospho-L-tyrosyl-[protein] + ADP + H(+)</text>
        <dbReference type="Rhea" id="RHEA:10596"/>
        <dbReference type="Rhea" id="RHEA-COMP:10136"/>
        <dbReference type="Rhea" id="RHEA-COMP:20101"/>
        <dbReference type="ChEBI" id="CHEBI:15378"/>
        <dbReference type="ChEBI" id="CHEBI:30616"/>
        <dbReference type="ChEBI" id="CHEBI:46858"/>
        <dbReference type="ChEBI" id="CHEBI:61978"/>
        <dbReference type="ChEBI" id="CHEBI:456216"/>
    </reaction>
</comment>
<dbReference type="PANTHER" id="PTHR32309:SF32">
    <property type="entry name" value="TYROSINE-PROTEIN KINASE ETK-RELATED"/>
    <property type="match status" value="1"/>
</dbReference>
<dbReference type="InterPro" id="IPR027417">
    <property type="entry name" value="P-loop_NTPase"/>
</dbReference>
<keyword evidence="12" id="KW-0829">Tyrosine-protein kinase</keyword>
<keyword evidence="10 19" id="KW-1133">Transmembrane helix</keyword>
<keyword evidence="6 19" id="KW-0812">Transmembrane</keyword>
<evidence type="ECO:0000256" key="16">
    <source>
        <dbReference type="ARBA" id="ARBA00067833"/>
    </source>
</evidence>
<dbReference type="EMBL" id="PXXU01000011">
    <property type="protein sequence ID" value="PSJ17964.1"/>
    <property type="molecule type" value="Genomic_DNA"/>
</dbReference>
<dbReference type="Pfam" id="PF13614">
    <property type="entry name" value="AAA_31"/>
    <property type="match status" value="1"/>
</dbReference>
<keyword evidence="3" id="KW-1003">Cell membrane</keyword>
<evidence type="ECO:0000256" key="14">
    <source>
        <dbReference type="ARBA" id="ARBA00053015"/>
    </source>
</evidence>
<keyword evidence="18" id="KW-0175">Coiled coil</keyword>
<keyword evidence="4" id="KW-0997">Cell inner membrane</keyword>
<evidence type="ECO:0000256" key="5">
    <source>
        <dbReference type="ARBA" id="ARBA00022679"/>
    </source>
</evidence>
<feature type="transmembrane region" description="Helical" evidence="19">
    <location>
        <begin position="38"/>
        <end position="57"/>
    </location>
</feature>
<evidence type="ECO:0000256" key="2">
    <source>
        <dbReference type="ARBA" id="ARBA00008883"/>
    </source>
</evidence>
<protein>
    <recommendedName>
        <fullName evidence="16">Putative tyrosine-protein kinase EpsB</fullName>
    </recommendedName>
    <alternativeName>
        <fullName evidence="17">EPS I polysaccharide export protein EpsB</fullName>
    </alternativeName>
</protein>
<evidence type="ECO:0000256" key="4">
    <source>
        <dbReference type="ARBA" id="ARBA00022519"/>
    </source>
</evidence>
<evidence type="ECO:0000256" key="11">
    <source>
        <dbReference type="ARBA" id="ARBA00023136"/>
    </source>
</evidence>
<dbReference type="Pfam" id="PF13807">
    <property type="entry name" value="GNVR"/>
    <property type="match status" value="1"/>
</dbReference>
<dbReference type="GO" id="GO:0004713">
    <property type="term" value="F:protein tyrosine kinase activity"/>
    <property type="evidence" value="ECO:0007669"/>
    <property type="project" value="UniProtKB-KW"/>
</dbReference>
<dbReference type="GO" id="GO:0042802">
    <property type="term" value="F:identical protein binding"/>
    <property type="evidence" value="ECO:0007669"/>
    <property type="project" value="UniProtKB-ARBA"/>
</dbReference>
<dbReference type="PANTHER" id="PTHR32309">
    <property type="entry name" value="TYROSINE-PROTEIN KINASE"/>
    <property type="match status" value="1"/>
</dbReference>
<evidence type="ECO:0000256" key="8">
    <source>
        <dbReference type="ARBA" id="ARBA00022777"/>
    </source>
</evidence>
<keyword evidence="7" id="KW-0547">Nucleotide-binding</keyword>
<dbReference type="InterPro" id="IPR005702">
    <property type="entry name" value="Wzc-like_C"/>
</dbReference>
<dbReference type="AlphaFoldDB" id="A0A2P7NWY2"/>
<evidence type="ECO:0000256" key="12">
    <source>
        <dbReference type="ARBA" id="ARBA00023137"/>
    </source>
</evidence>
<comment type="similarity">
    <text evidence="2">Belongs to the etk/wzc family.</text>
</comment>
<evidence type="ECO:0000256" key="6">
    <source>
        <dbReference type="ARBA" id="ARBA00022692"/>
    </source>
</evidence>
<comment type="caution">
    <text evidence="23">The sequence shown here is derived from an EMBL/GenBank/DDBJ whole genome shotgun (WGS) entry which is preliminary data.</text>
</comment>
<comment type="function">
    <text evidence="15">Probably involved in polymerization and/or export of exopolysaccharide EPS I which functions as a virulence factor. May be involved in an ATP-dependent process in the pathway for EPS I production, possibly export of the trimeric repeat units across the inner membrane or their polymerization.</text>
</comment>
<dbReference type="Pfam" id="PF02706">
    <property type="entry name" value="Wzz"/>
    <property type="match status" value="1"/>
</dbReference>
<evidence type="ECO:0000256" key="9">
    <source>
        <dbReference type="ARBA" id="ARBA00022840"/>
    </source>
</evidence>
<evidence type="ECO:0000256" key="3">
    <source>
        <dbReference type="ARBA" id="ARBA00022475"/>
    </source>
</evidence>
<dbReference type="CDD" id="cd05387">
    <property type="entry name" value="BY-kinase"/>
    <property type="match status" value="1"/>
</dbReference>
<keyword evidence="24" id="KW-1185">Reference proteome</keyword>
<proteinExistence type="inferred from homology"/>
<evidence type="ECO:0000259" key="22">
    <source>
        <dbReference type="Pfam" id="PF13807"/>
    </source>
</evidence>
<organism evidence="23 24">
    <name type="scientific">Nitrosomonas supralitoralis</name>
    <dbReference type="NCBI Taxonomy" id="2116706"/>
    <lineage>
        <taxon>Bacteria</taxon>
        <taxon>Pseudomonadati</taxon>
        <taxon>Pseudomonadota</taxon>
        <taxon>Betaproteobacteria</taxon>
        <taxon>Nitrosomonadales</taxon>
        <taxon>Nitrosomonadaceae</taxon>
        <taxon>Nitrosomonas</taxon>
    </lineage>
</organism>
<dbReference type="NCBIfam" id="TIGR01007">
    <property type="entry name" value="eps_fam"/>
    <property type="match status" value="1"/>
</dbReference>
<evidence type="ECO:0000256" key="10">
    <source>
        <dbReference type="ARBA" id="ARBA00022989"/>
    </source>
</evidence>
<dbReference type="Pfam" id="PF23607">
    <property type="entry name" value="WZC_N"/>
    <property type="match status" value="1"/>
</dbReference>
<evidence type="ECO:0000259" key="21">
    <source>
        <dbReference type="Pfam" id="PF13614"/>
    </source>
</evidence>
<feature type="domain" description="AAA" evidence="21">
    <location>
        <begin position="561"/>
        <end position="684"/>
    </location>
</feature>
<evidence type="ECO:0000259" key="20">
    <source>
        <dbReference type="Pfam" id="PF02706"/>
    </source>
</evidence>
<comment type="subcellular location">
    <subcellularLocation>
        <location evidence="1">Cell inner membrane</location>
        <topology evidence="1">Multi-pass membrane protein</topology>
    </subcellularLocation>
</comment>
<feature type="domain" description="Polysaccharide chain length determinant N-terminal" evidence="20">
    <location>
        <begin position="24"/>
        <end position="113"/>
    </location>
</feature>
<evidence type="ECO:0000256" key="17">
    <source>
        <dbReference type="ARBA" id="ARBA00081049"/>
    </source>
</evidence>
<keyword evidence="5" id="KW-0808">Transferase</keyword>
<evidence type="ECO:0000313" key="23">
    <source>
        <dbReference type="EMBL" id="PSJ17964.1"/>
    </source>
</evidence>
<dbReference type="InterPro" id="IPR003856">
    <property type="entry name" value="LPS_length_determ_N"/>
</dbReference>
<keyword evidence="8" id="KW-0418">Kinase</keyword>
<dbReference type="FunFam" id="3.40.50.300:FF:000527">
    <property type="entry name" value="Tyrosine-protein kinase etk"/>
    <property type="match status" value="1"/>
</dbReference>
<dbReference type="GO" id="GO:0005886">
    <property type="term" value="C:plasma membrane"/>
    <property type="evidence" value="ECO:0007669"/>
    <property type="project" value="UniProtKB-SubCell"/>
</dbReference>
<keyword evidence="9" id="KW-0067">ATP-binding</keyword>
<name>A0A2P7NWY2_9PROT</name>
<dbReference type="InterPro" id="IPR032807">
    <property type="entry name" value="GNVR"/>
</dbReference>
<evidence type="ECO:0000256" key="18">
    <source>
        <dbReference type="SAM" id="Coils"/>
    </source>
</evidence>
<dbReference type="Proteomes" id="UP000241912">
    <property type="component" value="Unassembled WGS sequence"/>
</dbReference>
<reference evidence="23 24" key="1">
    <citation type="submission" date="2018-03" db="EMBL/GenBank/DDBJ databases">
        <title>Draft genome of Nitrosomonas supralitoralis APG5.</title>
        <authorList>
            <person name="Urakawa H."/>
            <person name="Lopez J.V."/>
        </authorList>
    </citation>
    <scope>NUCLEOTIDE SEQUENCE [LARGE SCALE GENOMIC DNA]</scope>
    <source>
        <strain evidence="23 24">APG5</strain>
    </source>
</reference>
<dbReference type="RefSeq" id="WP_106706278.1">
    <property type="nucleotide sequence ID" value="NZ_PXXU01000011.1"/>
</dbReference>
<feature type="coiled-coil region" evidence="18">
    <location>
        <begin position="307"/>
        <end position="364"/>
    </location>
</feature>
<evidence type="ECO:0000256" key="15">
    <source>
        <dbReference type="ARBA" id="ARBA00054296"/>
    </source>
</evidence>